<dbReference type="EMBL" id="QRKB01000025">
    <property type="protein sequence ID" value="RHH81452.1"/>
    <property type="molecule type" value="Genomic_DNA"/>
</dbReference>
<organism evidence="1 2">
    <name type="scientific">Segatella copri</name>
    <dbReference type="NCBI Taxonomy" id="165179"/>
    <lineage>
        <taxon>Bacteria</taxon>
        <taxon>Pseudomonadati</taxon>
        <taxon>Bacteroidota</taxon>
        <taxon>Bacteroidia</taxon>
        <taxon>Bacteroidales</taxon>
        <taxon>Prevotellaceae</taxon>
        <taxon>Segatella</taxon>
    </lineage>
</organism>
<evidence type="ECO:0000313" key="2">
    <source>
        <dbReference type="Proteomes" id="UP000284548"/>
    </source>
</evidence>
<name>A0A414Y5K2_9BACT</name>
<sequence>MKVTKIFKRIKCEIMYRQATAKADYASKKNNGEIFYVLPTQKGNLMIMNRSLFEAFKKTKLVDSDMKVRDLFKDCVYHTNCKSEKGKRSRKRKFLRWKGLI</sequence>
<reference evidence="1 2" key="1">
    <citation type="submission" date="2018-08" db="EMBL/GenBank/DDBJ databases">
        <title>A genome reference for cultivated species of the human gut microbiota.</title>
        <authorList>
            <person name="Zou Y."/>
            <person name="Xue W."/>
            <person name="Luo G."/>
        </authorList>
    </citation>
    <scope>NUCLEOTIDE SEQUENCE [LARGE SCALE GENOMIC DNA]</scope>
    <source>
        <strain evidence="1 2">AM16-54</strain>
    </source>
</reference>
<protein>
    <submittedName>
        <fullName evidence="1">Uncharacterized protein</fullName>
    </submittedName>
</protein>
<evidence type="ECO:0000313" key="1">
    <source>
        <dbReference type="EMBL" id="RHH81452.1"/>
    </source>
</evidence>
<dbReference type="RefSeq" id="WP_118255147.1">
    <property type="nucleotide sequence ID" value="NZ_QRKB01000025.1"/>
</dbReference>
<proteinExistence type="predicted"/>
<accession>A0A414Y5K2</accession>
<gene>
    <name evidence="1" type="ORF">DW192_10350</name>
</gene>
<dbReference type="Proteomes" id="UP000284548">
    <property type="component" value="Unassembled WGS sequence"/>
</dbReference>
<dbReference type="AlphaFoldDB" id="A0A414Y5K2"/>
<comment type="caution">
    <text evidence="1">The sequence shown here is derived from an EMBL/GenBank/DDBJ whole genome shotgun (WGS) entry which is preliminary data.</text>
</comment>